<protein>
    <recommendedName>
        <fullName evidence="1">PiggyBac transposable element-derived protein domain-containing protein</fullName>
    </recommendedName>
</protein>
<accession>A0A225UKP3</accession>
<dbReference type="OrthoDB" id="127336at2759"/>
<name>A0A225UKP3_9STRA</name>
<dbReference type="EMBL" id="NBNE01015793">
    <property type="protein sequence ID" value="OWY93595.1"/>
    <property type="molecule type" value="Genomic_DNA"/>
</dbReference>
<proteinExistence type="predicted"/>
<sequence>MWKLRPSRFLSGWTLGSKFSFDEGIIPATSKRNGTRMFMPDKPHRYGTKLFMVCDSITAYCHRNNTYMSHASFAALKKRGDSEQQAFDSKTGAAAVFRNMRAVFGERQRGFRLVAIDQFYSSVALALQVYPCPSTC</sequence>
<dbReference type="InterPro" id="IPR029526">
    <property type="entry name" value="PGBD"/>
</dbReference>
<comment type="caution">
    <text evidence="2">The sequence shown here is derived from an EMBL/GenBank/DDBJ whole genome shotgun (WGS) entry which is preliminary data.</text>
</comment>
<dbReference type="PANTHER" id="PTHR46599:SF3">
    <property type="entry name" value="PIGGYBAC TRANSPOSABLE ELEMENT-DERIVED PROTEIN 4"/>
    <property type="match status" value="1"/>
</dbReference>
<reference evidence="3" key="1">
    <citation type="submission" date="2017-03" db="EMBL/GenBank/DDBJ databases">
        <title>Phytopthora megakarya and P. palmivora, two closely related causual agents of cacao black pod achieved similar genome size and gene model numbers by different mechanisms.</title>
        <authorList>
            <person name="Ali S."/>
            <person name="Shao J."/>
            <person name="Larry D.J."/>
            <person name="Kronmiller B."/>
            <person name="Shen D."/>
            <person name="Strem M.D."/>
            <person name="Melnick R.L."/>
            <person name="Guiltinan M.J."/>
            <person name="Tyler B.M."/>
            <person name="Meinhardt L.W."/>
            <person name="Bailey B.A."/>
        </authorList>
    </citation>
    <scope>NUCLEOTIDE SEQUENCE [LARGE SCALE GENOMIC DNA]</scope>
    <source>
        <strain evidence="3">zdho120</strain>
    </source>
</reference>
<evidence type="ECO:0000313" key="2">
    <source>
        <dbReference type="EMBL" id="OWY93595.1"/>
    </source>
</evidence>
<feature type="domain" description="PiggyBac transposable element-derived protein" evidence="1">
    <location>
        <begin position="8"/>
        <end position="126"/>
    </location>
</feature>
<dbReference type="AlphaFoldDB" id="A0A225UKP3"/>
<dbReference type="Pfam" id="PF13843">
    <property type="entry name" value="DDE_Tnp_1_7"/>
    <property type="match status" value="1"/>
</dbReference>
<gene>
    <name evidence="2" type="ORF">PHMEG_00036951</name>
</gene>
<evidence type="ECO:0000259" key="1">
    <source>
        <dbReference type="Pfam" id="PF13843"/>
    </source>
</evidence>
<evidence type="ECO:0000313" key="3">
    <source>
        <dbReference type="Proteomes" id="UP000198211"/>
    </source>
</evidence>
<dbReference type="PANTHER" id="PTHR46599">
    <property type="entry name" value="PIGGYBAC TRANSPOSABLE ELEMENT-DERIVED PROTEIN 4"/>
    <property type="match status" value="1"/>
</dbReference>
<organism evidence="2 3">
    <name type="scientific">Phytophthora megakarya</name>
    <dbReference type="NCBI Taxonomy" id="4795"/>
    <lineage>
        <taxon>Eukaryota</taxon>
        <taxon>Sar</taxon>
        <taxon>Stramenopiles</taxon>
        <taxon>Oomycota</taxon>
        <taxon>Peronosporomycetes</taxon>
        <taxon>Peronosporales</taxon>
        <taxon>Peronosporaceae</taxon>
        <taxon>Phytophthora</taxon>
    </lineage>
</organism>
<dbReference type="Proteomes" id="UP000198211">
    <property type="component" value="Unassembled WGS sequence"/>
</dbReference>
<keyword evidence="3" id="KW-1185">Reference proteome</keyword>